<organism evidence="1 2">
    <name type="scientific">Rhizobium tropici</name>
    <dbReference type="NCBI Taxonomy" id="398"/>
    <lineage>
        <taxon>Bacteria</taxon>
        <taxon>Pseudomonadati</taxon>
        <taxon>Pseudomonadota</taxon>
        <taxon>Alphaproteobacteria</taxon>
        <taxon>Hyphomicrobiales</taxon>
        <taxon>Rhizobiaceae</taxon>
        <taxon>Rhizobium/Agrobacterium group</taxon>
        <taxon>Rhizobium</taxon>
    </lineage>
</organism>
<proteinExistence type="predicted"/>
<dbReference type="EMBL" id="QMKK01000035">
    <property type="protein sequence ID" value="RAX40941.1"/>
    <property type="molecule type" value="Genomic_DNA"/>
</dbReference>
<accession>A0A329YAQ6</accession>
<evidence type="ECO:0000313" key="1">
    <source>
        <dbReference type="EMBL" id="RAX40941.1"/>
    </source>
</evidence>
<evidence type="ECO:0000313" key="2">
    <source>
        <dbReference type="Proteomes" id="UP000251205"/>
    </source>
</evidence>
<sequence>MQLGSYPPYLLIIRASRLGCRNADMMPRMLRYRPFYRDGIGAISAGRADLDEVSRTGRSGIGFLSLTKTSAFKRFTLIV</sequence>
<protein>
    <submittedName>
        <fullName evidence="1">Uncharacterized protein</fullName>
    </submittedName>
</protein>
<gene>
    <name evidence="1" type="ORF">DQ393_14120</name>
</gene>
<comment type="caution">
    <text evidence="1">The sequence shown here is derived from an EMBL/GenBank/DDBJ whole genome shotgun (WGS) entry which is preliminary data.</text>
</comment>
<name>A0A329YAQ6_RHITR</name>
<reference evidence="1 2" key="1">
    <citation type="submission" date="2018-06" db="EMBL/GenBank/DDBJ databases">
        <title>Whole Genome Sequence of an efficient microsymbiont, Rhizobium tropici.</title>
        <authorList>
            <person name="Srinivasan R."/>
            <person name="Singh H.V."/>
            <person name="Srivastava R."/>
            <person name="Kumari B."/>
            <person name="Radhakrishna A."/>
        </authorList>
    </citation>
    <scope>NUCLEOTIDE SEQUENCE [LARGE SCALE GENOMIC DNA]</scope>
    <source>
        <strain evidence="1 2">IGFRI Rhizo-19</strain>
    </source>
</reference>
<dbReference type="AlphaFoldDB" id="A0A329YAQ6"/>
<dbReference type="Proteomes" id="UP000251205">
    <property type="component" value="Unassembled WGS sequence"/>
</dbReference>